<dbReference type="EMBL" id="BAAAPY010000005">
    <property type="protein sequence ID" value="GAA2078159.1"/>
    <property type="molecule type" value="Genomic_DNA"/>
</dbReference>
<dbReference type="Pfam" id="PF00440">
    <property type="entry name" value="TetR_N"/>
    <property type="match status" value="1"/>
</dbReference>
<gene>
    <name evidence="6" type="ORF">GCM10009821_17440</name>
</gene>
<feature type="domain" description="HTH tetR-type" evidence="5">
    <location>
        <begin position="1"/>
        <end position="59"/>
    </location>
</feature>
<sequence>MVERILEAAHEVLLVEGHDAASTNRIARRAGISPGSLYQYFDGKEAIVDAVVARYSDDLAARVAAAFTTNLGARGETVAHDSVAALLAALEADAEMLRVVTEQLPLAHHRERLVALRDQVTQLVATYLAAQRPTRAVEPETAAWLLVRTVEQLTVRYVLDAPSIAREVFVSELTHLVLAHLEPRRT</sequence>
<dbReference type="SUPFAM" id="SSF46689">
    <property type="entry name" value="Homeodomain-like"/>
    <property type="match status" value="1"/>
</dbReference>
<comment type="caution">
    <text evidence="6">The sequence shown here is derived from an EMBL/GenBank/DDBJ whole genome shotgun (WGS) entry which is preliminary data.</text>
</comment>
<dbReference type="PROSITE" id="PS50977">
    <property type="entry name" value="HTH_TETR_2"/>
    <property type="match status" value="1"/>
</dbReference>
<organism evidence="6 7">
    <name type="scientific">Aeromicrobium halocynthiae</name>
    <dbReference type="NCBI Taxonomy" id="560557"/>
    <lineage>
        <taxon>Bacteria</taxon>
        <taxon>Bacillati</taxon>
        <taxon>Actinomycetota</taxon>
        <taxon>Actinomycetes</taxon>
        <taxon>Propionibacteriales</taxon>
        <taxon>Nocardioidaceae</taxon>
        <taxon>Aeromicrobium</taxon>
    </lineage>
</organism>
<evidence type="ECO:0000256" key="3">
    <source>
        <dbReference type="ARBA" id="ARBA00023163"/>
    </source>
</evidence>
<dbReference type="PANTHER" id="PTHR30055">
    <property type="entry name" value="HTH-TYPE TRANSCRIPTIONAL REGULATOR RUTR"/>
    <property type="match status" value="1"/>
</dbReference>
<feature type="DNA-binding region" description="H-T-H motif" evidence="4">
    <location>
        <begin position="22"/>
        <end position="41"/>
    </location>
</feature>
<protein>
    <submittedName>
        <fullName evidence="6">TetR/AcrR family transcriptional regulator</fullName>
    </submittedName>
</protein>
<dbReference type="Proteomes" id="UP001501480">
    <property type="component" value="Unassembled WGS sequence"/>
</dbReference>
<evidence type="ECO:0000256" key="1">
    <source>
        <dbReference type="ARBA" id="ARBA00023015"/>
    </source>
</evidence>
<evidence type="ECO:0000313" key="6">
    <source>
        <dbReference type="EMBL" id="GAA2078159.1"/>
    </source>
</evidence>
<proteinExistence type="predicted"/>
<evidence type="ECO:0000256" key="2">
    <source>
        <dbReference type="ARBA" id="ARBA00023125"/>
    </source>
</evidence>
<dbReference type="PRINTS" id="PR00455">
    <property type="entry name" value="HTHTETR"/>
</dbReference>
<keyword evidence="3" id="KW-0804">Transcription</keyword>
<evidence type="ECO:0000313" key="7">
    <source>
        <dbReference type="Proteomes" id="UP001501480"/>
    </source>
</evidence>
<name>A0ABN2W331_9ACTN</name>
<dbReference type="InterPro" id="IPR009057">
    <property type="entry name" value="Homeodomain-like_sf"/>
</dbReference>
<keyword evidence="1" id="KW-0805">Transcription regulation</keyword>
<dbReference type="InterPro" id="IPR041669">
    <property type="entry name" value="TetR_C_15"/>
</dbReference>
<reference evidence="6 7" key="1">
    <citation type="journal article" date="2019" name="Int. J. Syst. Evol. Microbiol.">
        <title>The Global Catalogue of Microorganisms (GCM) 10K type strain sequencing project: providing services to taxonomists for standard genome sequencing and annotation.</title>
        <authorList>
            <consortium name="The Broad Institute Genomics Platform"/>
            <consortium name="The Broad Institute Genome Sequencing Center for Infectious Disease"/>
            <person name="Wu L."/>
            <person name="Ma J."/>
        </authorList>
    </citation>
    <scope>NUCLEOTIDE SEQUENCE [LARGE SCALE GENOMIC DNA]</scope>
    <source>
        <strain evidence="6 7">JCM 15749</strain>
    </source>
</reference>
<evidence type="ECO:0000256" key="4">
    <source>
        <dbReference type="PROSITE-ProRule" id="PRU00335"/>
    </source>
</evidence>
<dbReference type="Gene3D" id="1.10.357.10">
    <property type="entry name" value="Tetracycline Repressor, domain 2"/>
    <property type="match status" value="1"/>
</dbReference>
<evidence type="ECO:0000259" key="5">
    <source>
        <dbReference type="PROSITE" id="PS50977"/>
    </source>
</evidence>
<accession>A0ABN2W331</accession>
<keyword evidence="2 4" id="KW-0238">DNA-binding</keyword>
<dbReference type="PANTHER" id="PTHR30055:SF234">
    <property type="entry name" value="HTH-TYPE TRANSCRIPTIONAL REGULATOR BETI"/>
    <property type="match status" value="1"/>
</dbReference>
<keyword evidence="7" id="KW-1185">Reference proteome</keyword>
<dbReference type="Pfam" id="PF17918">
    <property type="entry name" value="TetR_C_15"/>
    <property type="match status" value="1"/>
</dbReference>
<dbReference type="InterPro" id="IPR050109">
    <property type="entry name" value="HTH-type_TetR-like_transc_reg"/>
</dbReference>
<dbReference type="InterPro" id="IPR001647">
    <property type="entry name" value="HTH_TetR"/>
</dbReference>